<comment type="caution">
    <text evidence="2">The sequence shown here is derived from an EMBL/GenBank/DDBJ whole genome shotgun (WGS) entry which is preliminary data.</text>
</comment>
<protein>
    <submittedName>
        <fullName evidence="2">Uncharacterized protein</fullName>
    </submittedName>
</protein>
<keyword evidence="3" id="KW-1185">Reference proteome</keyword>
<evidence type="ECO:0000313" key="3">
    <source>
        <dbReference type="Proteomes" id="UP000249130"/>
    </source>
</evidence>
<feature type="compositionally biased region" description="Low complexity" evidence="1">
    <location>
        <begin position="226"/>
        <end position="235"/>
    </location>
</feature>
<dbReference type="Proteomes" id="UP000249130">
    <property type="component" value="Unassembled WGS sequence"/>
</dbReference>
<gene>
    <name evidence="2" type="ORF">CH341_09095</name>
</gene>
<dbReference type="RefSeq" id="WP_111418731.1">
    <property type="nucleotide sequence ID" value="NZ_NPEX01000045.1"/>
</dbReference>
<organism evidence="2 3">
    <name type="scientific">Rhodoplanes roseus</name>
    <dbReference type="NCBI Taxonomy" id="29409"/>
    <lineage>
        <taxon>Bacteria</taxon>
        <taxon>Pseudomonadati</taxon>
        <taxon>Pseudomonadota</taxon>
        <taxon>Alphaproteobacteria</taxon>
        <taxon>Hyphomicrobiales</taxon>
        <taxon>Nitrobacteraceae</taxon>
        <taxon>Rhodoplanes</taxon>
    </lineage>
</organism>
<sequence>MREQQYLDDLSVRAAVAAWTTGEGAFASDIGSDVALTVSLLDRWLSYWDLADRLRRPQRAQFLAFLEQTARPAFRAATEPSPEVFGLLDDINYQAVRDGLTTSSLMIMLSRFACSCRPAVYAPASQHSRRGMQIIGRKLADMSYRTYMLAFMKERERFADRVATIVLADDPTGAAAAAVPLDVLVMRALDRRLMLAGGFAPERLEALVARAAKPAGKSDAPRAKASRPSASPTRAGRNLLPDQTAG</sequence>
<name>A0A327L220_9BRAD</name>
<dbReference type="OrthoDB" id="7960242at2"/>
<dbReference type="AlphaFoldDB" id="A0A327L220"/>
<evidence type="ECO:0000313" key="2">
    <source>
        <dbReference type="EMBL" id="RAI44417.1"/>
    </source>
</evidence>
<dbReference type="EMBL" id="NPEX01000045">
    <property type="protein sequence ID" value="RAI44417.1"/>
    <property type="molecule type" value="Genomic_DNA"/>
</dbReference>
<proteinExistence type="predicted"/>
<reference evidence="2 3" key="1">
    <citation type="submission" date="2017-07" db="EMBL/GenBank/DDBJ databases">
        <title>Draft Genome Sequences of Select Purple Nonsulfur Bacteria.</title>
        <authorList>
            <person name="Lasarre B."/>
            <person name="Mckinlay J.B."/>
        </authorList>
    </citation>
    <scope>NUCLEOTIDE SEQUENCE [LARGE SCALE GENOMIC DNA]</scope>
    <source>
        <strain evidence="2 3">DSM 5909</strain>
    </source>
</reference>
<evidence type="ECO:0000256" key="1">
    <source>
        <dbReference type="SAM" id="MobiDB-lite"/>
    </source>
</evidence>
<accession>A0A327L220</accession>
<feature type="region of interest" description="Disordered" evidence="1">
    <location>
        <begin position="211"/>
        <end position="246"/>
    </location>
</feature>